<dbReference type="AlphaFoldDB" id="C5LGT4"/>
<keyword evidence="1" id="KW-0477">Merozoite</keyword>
<dbReference type="RefSeq" id="XP_002772242.1">
    <property type="nucleotide sequence ID" value="XM_002772196.1"/>
</dbReference>
<dbReference type="InParanoid" id="C5LGT4"/>
<accession>C5LGT4</accession>
<name>C5LGT4_PERM5</name>
<organism evidence="2">
    <name type="scientific">Perkinsus marinus (strain ATCC 50983 / TXsc)</name>
    <dbReference type="NCBI Taxonomy" id="423536"/>
    <lineage>
        <taxon>Eukaryota</taxon>
        <taxon>Sar</taxon>
        <taxon>Alveolata</taxon>
        <taxon>Perkinsozoa</taxon>
        <taxon>Perkinsea</taxon>
        <taxon>Perkinsida</taxon>
        <taxon>Perkinsidae</taxon>
        <taxon>Perkinsus</taxon>
    </lineage>
</organism>
<proteinExistence type="predicted"/>
<evidence type="ECO:0000313" key="1">
    <source>
        <dbReference type="EMBL" id="EER04058.1"/>
    </source>
</evidence>
<sequence>MSPRRRVMLPYAAAPVGEGVVLTTGVLGTGVLTTGVLTTGVLDTGVLTTGVLTTGVLDTGVLTTGVLTTGVLDTGALVLVVPLEELQPDRVSRLTIDGTVRIVGSSRPRISHNKRILHRQRDGFLVETTATYYARKRARR</sequence>
<dbReference type="GeneID" id="9045146"/>
<evidence type="ECO:0000313" key="2">
    <source>
        <dbReference type="Proteomes" id="UP000007800"/>
    </source>
</evidence>
<dbReference type="Proteomes" id="UP000007800">
    <property type="component" value="Unassembled WGS sequence"/>
</dbReference>
<keyword evidence="2" id="KW-1185">Reference proteome</keyword>
<feature type="non-terminal residue" evidence="1">
    <location>
        <position position="140"/>
    </location>
</feature>
<gene>
    <name evidence="1" type="ORF">Pmar_PMAR018682</name>
</gene>
<dbReference type="EMBL" id="GG681889">
    <property type="protein sequence ID" value="EER04058.1"/>
    <property type="molecule type" value="Genomic_DNA"/>
</dbReference>
<reference evidence="1 2" key="1">
    <citation type="submission" date="2008-07" db="EMBL/GenBank/DDBJ databases">
        <authorList>
            <person name="El-Sayed N."/>
            <person name="Caler E."/>
            <person name="Inman J."/>
            <person name="Amedeo P."/>
            <person name="Hass B."/>
            <person name="Wortman J."/>
        </authorList>
    </citation>
    <scope>NUCLEOTIDE SEQUENCE [LARGE SCALE GENOMIC DNA]</scope>
    <source>
        <strain evidence="2">ATCC 50983 / TXsc</strain>
    </source>
</reference>
<protein>
    <submittedName>
        <fullName evidence="1">Merozoite surface protein 1, putative</fullName>
    </submittedName>
</protein>